<keyword evidence="1" id="KW-0539">Nucleus</keyword>
<dbReference type="SMART" id="SM00066">
    <property type="entry name" value="GAL4"/>
    <property type="match status" value="1"/>
</dbReference>
<feature type="region of interest" description="Disordered" evidence="2">
    <location>
        <begin position="379"/>
        <end position="424"/>
    </location>
</feature>
<organism evidence="4 5">
    <name type="scientific">Wickerhamomyces ciferrii (strain ATCC 14091 / BCRC 22168 / CBS 111 / JCM 3599 / NBRC 0793 / NRRL Y-1031 F-60-10)</name>
    <name type="common">Yeast</name>
    <name type="synonym">Pichia ciferrii</name>
    <dbReference type="NCBI Taxonomy" id="1206466"/>
    <lineage>
        <taxon>Eukaryota</taxon>
        <taxon>Fungi</taxon>
        <taxon>Dikarya</taxon>
        <taxon>Ascomycota</taxon>
        <taxon>Saccharomycotina</taxon>
        <taxon>Saccharomycetes</taxon>
        <taxon>Phaffomycetales</taxon>
        <taxon>Wickerhamomycetaceae</taxon>
        <taxon>Wickerhamomyces</taxon>
    </lineage>
</organism>
<feature type="compositionally biased region" description="Basic and acidic residues" evidence="2">
    <location>
        <begin position="49"/>
        <end position="64"/>
    </location>
</feature>
<dbReference type="InterPro" id="IPR036864">
    <property type="entry name" value="Zn2-C6_fun-type_DNA-bd_sf"/>
</dbReference>
<feature type="compositionally biased region" description="Polar residues" evidence="2">
    <location>
        <begin position="261"/>
        <end position="280"/>
    </location>
</feature>
<dbReference type="PANTHER" id="PTHR46910:SF1">
    <property type="entry name" value="MISCELLANEOUS ZN(II)2CYS6 TRANSCRIPTION FACTOR (EUROFUNG)-RELATED"/>
    <property type="match status" value="1"/>
</dbReference>
<proteinExistence type="predicted"/>
<protein>
    <recommendedName>
        <fullName evidence="3">Zn(2)-C6 fungal-type domain-containing protein</fullName>
    </recommendedName>
</protein>
<reference evidence="4 5" key="1">
    <citation type="journal article" date="2012" name="Eukaryot. Cell">
        <title>Draft genome sequence of Wickerhamomyces ciferrii NRRL Y-1031 F-60-10.</title>
        <authorList>
            <person name="Schneider J."/>
            <person name="Andrea H."/>
            <person name="Blom J."/>
            <person name="Jaenicke S."/>
            <person name="Ruckert C."/>
            <person name="Schorsch C."/>
            <person name="Szczepanowski R."/>
            <person name="Farwick M."/>
            <person name="Goesmann A."/>
            <person name="Puhler A."/>
            <person name="Schaffer S."/>
            <person name="Tauch A."/>
            <person name="Kohler T."/>
            <person name="Brinkrolf K."/>
        </authorList>
    </citation>
    <scope>NUCLEOTIDE SEQUENCE [LARGE SCALE GENOMIC DNA]</scope>
    <source>
        <strain evidence="5">ATCC 14091 / BCRC 22168 / CBS 111 / JCM 3599 / NBRC 0793 / NRRL Y-1031 F-60-10</strain>
    </source>
</reference>
<feature type="compositionally biased region" description="Low complexity" evidence="2">
    <location>
        <begin position="395"/>
        <end position="412"/>
    </location>
</feature>
<accession>K0KZD2</accession>
<evidence type="ECO:0000313" key="4">
    <source>
        <dbReference type="EMBL" id="CCH46704.1"/>
    </source>
</evidence>
<feature type="region of interest" description="Disordered" evidence="2">
    <location>
        <begin position="163"/>
        <end position="359"/>
    </location>
</feature>
<feature type="compositionally biased region" description="Low complexity" evidence="2">
    <location>
        <begin position="65"/>
        <end position="76"/>
    </location>
</feature>
<dbReference type="STRING" id="1206466.K0KZD2"/>
<dbReference type="Proteomes" id="UP000009328">
    <property type="component" value="Unassembled WGS sequence"/>
</dbReference>
<dbReference type="GO" id="GO:0008270">
    <property type="term" value="F:zinc ion binding"/>
    <property type="evidence" value="ECO:0007669"/>
    <property type="project" value="InterPro"/>
</dbReference>
<feature type="compositionally biased region" description="Basic and acidic residues" evidence="2">
    <location>
        <begin position="15"/>
        <end position="24"/>
    </location>
</feature>
<keyword evidence="5" id="KW-1185">Reference proteome</keyword>
<feature type="compositionally biased region" description="Low complexity" evidence="2">
    <location>
        <begin position="332"/>
        <end position="349"/>
    </location>
</feature>
<feature type="compositionally biased region" description="Low complexity" evidence="2">
    <location>
        <begin position="191"/>
        <end position="201"/>
    </location>
</feature>
<dbReference type="FunCoup" id="K0KZD2">
    <property type="interactions" value="463"/>
</dbReference>
<dbReference type="CDD" id="cd00067">
    <property type="entry name" value="GAL4"/>
    <property type="match status" value="1"/>
</dbReference>
<dbReference type="SUPFAM" id="SSF57701">
    <property type="entry name" value="Zn2/Cys6 DNA-binding domain"/>
    <property type="match status" value="1"/>
</dbReference>
<feature type="compositionally biased region" description="Basic and acidic residues" evidence="2">
    <location>
        <begin position="178"/>
        <end position="190"/>
    </location>
</feature>
<feature type="region of interest" description="Disordered" evidence="2">
    <location>
        <begin position="1"/>
        <end position="127"/>
    </location>
</feature>
<dbReference type="HOGENOM" id="CLU_016176_0_0_1"/>
<feature type="compositionally biased region" description="Low complexity" evidence="2">
    <location>
        <begin position="244"/>
        <end position="260"/>
    </location>
</feature>
<dbReference type="InParanoid" id="K0KZD2"/>
<dbReference type="PROSITE" id="PS50048">
    <property type="entry name" value="ZN2_CY6_FUNGAL_2"/>
    <property type="match status" value="1"/>
</dbReference>
<gene>
    <name evidence="4" type="ORF">BN7_6301</name>
</gene>
<evidence type="ECO:0000256" key="1">
    <source>
        <dbReference type="ARBA" id="ARBA00023242"/>
    </source>
</evidence>
<sequence length="928" mass="103481">MSSIAHMLGQNDQLAKTDSRDKSSDTSQINEIPKITTTSPPITNNNRNIDPKTTREEPELEKQKSTSTSSDTSSTTVPTVRKSVDLTAEQQVVGNGGVNSNNTEAQDSSNNNQIHHQRKRSKVSRACDDCRRKKIRCDATFSSTSNSVMKPCTTCLKNNSTCSFDRVPLKRGPTKGYTKPDGESTRERSKSSTSRRSSSMSNHPALQQVPQQTNPQLRPNSSSPITLPPLISLTNNVPLKSYGNSNNSSAPRSSSNGNNSLDVSNSISQPTSPRRGSTFSQGGGDQPLNSQSLSISQQQQQQQQATNNGPIPQGLFWKVPYSQGPFDRRGSVDSVSSSFSDSRSSRFSSNSIPGSGINPNTSNSNFLFGARPSVNYESSVISDSEDDRVSNYSPRASIDASRANRSRSNSFNVPPQPTSPAMSISSLHSLNQGFNKNMILQNSNVALAQQQQHQMVEIYYQLIHPSFPILPLNKQSLGNLLAIPSSKNQEIQEINNLIVHSFYSSLDGLIISASRGARSPSIISMQQVNSDQTTSLNPLQIIATNFTNLIRVFPQLQSKFNLYSQNIVILFTSSIVLLSYSIALLGFESDIYISSSVAVFNKLKIFRLFWDKSHQVTADNYDDYNSILKRLYVSLDIVDTLQSLSFGIPKLISIDYDPSIVDILFPSFNDSASVNGLDFEMAKRNMKFGLILTKISSSRKFAELTYSSTFLSDLKTKYNYFSNIIEESPVTHHDQISVNFLDLIIAKFELVGFLDEVCQNIIGQPRLDEELIYDFQLKCLRIVKKQLELQSNLLKSIKNYSNSIDNNQLVSPFLPLAFRQSIKALNIQKILINSLQFNKDLIGRLSKPLNDLISLNNYLSLLKPFKAEELNNHINFSFVSEHLKYLELYNESSTSSNINKETEILKHWVGLINDVKSFIQKEDYDGWF</sequence>
<feature type="compositionally biased region" description="Polar residues" evidence="2">
    <location>
        <begin position="103"/>
        <end position="114"/>
    </location>
</feature>
<dbReference type="EMBL" id="CAIF01000263">
    <property type="protein sequence ID" value="CCH46704.1"/>
    <property type="molecule type" value="Genomic_DNA"/>
</dbReference>
<comment type="caution">
    <text evidence="4">The sequence shown here is derived from an EMBL/GenBank/DDBJ whole genome shotgun (WGS) entry which is preliminary data.</text>
</comment>
<dbReference type="Gene3D" id="4.10.240.10">
    <property type="entry name" value="Zn(2)-C6 fungal-type DNA-binding domain"/>
    <property type="match status" value="1"/>
</dbReference>
<dbReference type="GO" id="GO:0000981">
    <property type="term" value="F:DNA-binding transcription factor activity, RNA polymerase II-specific"/>
    <property type="evidence" value="ECO:0007669"/>
    <property type="project" value="InterPro"/>
</dbReference>
<dbReference type="PANTHER" id="PTHR46910">
    <property type="entry name" value="TRANSCRIPTION FACTOR PDR1"/>
    <property type="match status" value="1"/>
</dbReference>
<dbReference type="eggNOG" id="ENOG502QRVJ">
    <property type="taxonomic scope" value="Eukaryota"/>
</dbReference>
<evidence type="ECO:0000313" key="5">
    <source>
        <dbReference type="Proteomes" id="UP000009328"/>
    </source>
</evidence>
<feature type="compositionally biased region" description="Low complexity" evidence="2">
    <location>
        <begin position="219"/>
        <end position="235"/>
    </location>
</feature>
<feature type="domain" description="Zn(2)-C6 fungal-type" evidence="3">
    <location>
        <begin position="126"/>
        <end position="164"/>
    </location>
</feature>
<evidence type="ECO:0000259" key="3">
    <source>
        <dbReference type="PROSITE" id="PS50048"/>
    </source>
</evidence>
<dbReference type="AlphaFoldDB" id="K0KZD2"/>
<feature type="compositionally biased region" description="Polar residues" evidence="2">
    <location>
        <begin position="202"/>
        <end position="218"/>
    </location>
</feature>
<feature type="compositionally biased region" description="Low complexity" evidence="2">
    <location>
        <begin position="32"/>
        <end position="48"/>
    </location>
</feature>
<feature type="compositionally biased region" description="Low complexity" evidence="2">
    <location>
        <begin position="290"/>
        <end position="304"/>
    </location>
</feature>
<feature type="compositionally biased region" description="Polar residues" evidence="2">
    <location>
        <begin position="350"/>
        <end position="359"/>
    </location>
</feature>
<dbReference type="InterPro" id="IPR001138">
    <property type="entry name" value="Zn2Cys6_DnaBD"/>
</dbReference>
<name>K0KZD2_WICCF</name>
<dbReference type="GO" id="GO:0045944">
    <property type="term" value="P:positive regulation of transcription by RNA polymerase II"/>
    <property type="evidence" value="ECO:0007669"/>
    <property type="project" value="UniProtKB-ARBA"/>
</dbReference>
<dbReference type="Pfam" id="PF00172">
    <property type="entry name" value="Zn_clus"/>
    <property type="match status" value="1"/>
</dbReference>
<evidence type="ECO:0000256" key="2">
    <source>
        <dbReference type="SAM" id="MobiDB-lite"/>
    </source>
</evidence>
<dbReference type="InterPro" id="IPR050987">
    <property type="entry name" value="AtrR-like"/>
</dbReference>